<dbReference type="SMART" id="SM00916">
    <property type="entry name" value="L51_S25_CI-B8"/>
    <property type="match status" value="1"/>
</dbReference>
<evidence type="ECO:0000256" key="6">
    <source>
        <dbReference type="ARBA" id="ARBA00035139"/>
    </source>
</evidence>
<evidence type="ECO:0000256" key="7">
    <source>
        <dbReference type="ARBA" id="ARBA00035369"/>
    </source>
</evidence>
<protein>
    <recommendedName>
        <fullName evidence="6">Small ribosomal subunit protein mS25</fullName>
    </recommendedName>
    <alternativeName>
        <fullName evidence="7">28S ribosomal protein S25, mitochondrial</fullName>
    </alternativeName>
</protein>
<keyword evidence="10" id="KW-1185">Reference proteome</keyword>
<keyword evidence="3" id="KW-0689">Ribosomal protein</keyword>
<dbReference type="InterPro" id="IPR040049">
    <property type="entry name" value="Ribosomal_mS25/mL61"/>
</dbReference>
<dbReference type="Proteomes" id="UP000194236">
    <property type="component" value="Unassembled WGS sequence"/>
</dbReference>
<evidence type="ECO:0000256" key="2">
    <source>
        <dbReference type="ARBA" id="ARBA00008046"/>
    </source>
</evidence>
<proteinExistence type="inferred from homology"/>
<dbReference type="OrthoDB" id="5919182at2759"/>
<evidence type="ECO:0000256" key="3">
    <source>
        <dbReference type="ARBA" id="ARBA00022980"/>
    </source>
</evidence>
<dbReference type="Pfam" id="PF05047">
    <property type="entry name" value="L51_S25_CI-B8"/>
    <property type="match status" value="1"/>
</dbReference>
<evidence type="ECO:0000313" key="10">
    <source>
        <dbReference type="Proteomes" id="UP000194236"/>
    </source>
</evidence>
<evidence type="ECO:0000313" key="9">
    <source>
        <dbReference type="EMBL" id="OTF83502.1"/>
    </source>
</evidence>
<gene>
    <name evidence="9" type="ORF">BLA29_003305</name>
</gene>
<name>A0A1Y3BRV1_EURMA</name>
<accession>A0A1Y3BRV1</accession>
<dbReference type="InterPro" id="IPR036249">
    <property type="entry name" value="Thioredoxin-like_sf"/>
</dbReference>
<dbReference type="SUPFAM" id="SSF52833">
    <property type="entry name" value="Thioredoxin-like"/>
    <property type="match status" value="1"/>
</dbReference>
<keyword evidence="5" id="KW-0687">Ribonucleoprotein</keyword>
<evidence type="ECO:0000256" key="4">
    <source>
        <dbReference type="ARBA" id="ARBA00023128"/>
    </source>
</evidence>
<keyword evidence="4" id="KW-0496">Mitochondrion</keyword>
<dbReference type="GO" id="GO:0005840">
    <property type="term" value="C:ribosome"/>
    <property type="evidence" value="ECO:0007669"/>
    <property type="project" value="UniProtKB-KW"/>
</dbReference>
<dbReference type="EMBL" id="MUJZ01003391">
    <property type="protein sequence ID" value="OTF83502.1"/>
    <property type="molecule type" value="Genomic_DNA"/>
</dbReference>
<evidence type="ECO:0000256" key="5">
    <source>
        <dbReference type="ARBA" id="ARBA00023274"/>
    </source>
</evidence>
<dbReference type="InterPro" id="IPR007741">
    <property type="entry name" value="Ribosomal_mL43/mS25/NADH_DH"/>
</dbReference>
<evidence type="ECO:0000259" key="8">
    <source>
        <dbReference type="SMART" id="SM00916"/>
    </source>
</evidence>
<organism evidence="9 10">
    <name type="scientific">Euroglyphus maynei</name>
    <name type="common">Mayne's house dust mite</name>
    <dbReference type="NCBI Taxonomy" id="6958"/>
    <lineage>
        <taxon>Eukaryota</taxon>
        <taxon>Metazoa</taxon>
        <taxon>Ecdysozoa</taxon>
        <taxon>Arthropoda</taxon>
        <taxon>Chelicerata</taxon>
        <taxon>Arachnida</taxon>
        <taxon>Acari</taxon>
        <taxon>Acariformes</taxon>
        <taxon>Sarcoptiformes</taxon>
        <taxon>Astigmata</taxon>
        <taxon>Psoroptidia</taxon>
        <taxon>Analgoidea</taxon>
        <taxon>Pyroglyphidae</taxon>
        <taxon>Pyroglyphinae</taxon>
        <taxon>Euroglyphus</taxon>
    </lineage>
</organism>
<reference evidence="9 10" key="1">
    <citation type="submission" date="2017-03" db="EMBL/GenBank/DDBJ databases">
        <title>Genome Survey of Euroglyphus maynei.</title>
        <authorList>
            <person name="Arlian L.G."/>
            <person name="Morgan M.S."/>
            <person name="Rider S.D."/>
        </authorList>
    </citation>
    <scope>NUCLEOTIDE SEQUENCE [LARGE SCALE GENOMIC DNA]</scope>
    <source>
        <strain evidence="9">Arlian Lab</strain>
        <tissue evidence="9">Whole body</tissue>
    </source>
</reference>
<feature type="domain" description="Ribosomal protein/NADH dehydrogenase" evidence="8">
    <location>
        <begin position="52"/>
        <end position="125"/>
    </location>
</feature>
<dbReference type="GO" id="GO:0003735">
    <property type="term" value="F:structural constituent of ribosome"/>
    <property type="evidence" value="ECO:0007669"/>
    <property type="project" value="InterPro"/>
</dbReference>
<dbReference type="PANTHER" id="PTHR13274:SF2">
    <property type="entry name" value="SMALL RIBOSOMAL SUBUNIT PROTEIN MS25"/>
    <property type="match status" value="1"/>
</dbReference>
<sequence>MGFLFGPAPIRRTIPYLKSGKLVLQNPVKIMEVHYNMYWKQYRKDNSHLLYPQHDAHIGLREFYFWHIPQIQYMNPNVQIVRFLEMTPNPFIRCWLQNGKDILFDCDSQSKEEIMKRLIRTLGKTEEQLTFEASIDVAQVSQENDAIFGVDRKRFCMCEVPGQCPCPSVIKLPKNLRGKFTKYLTDDLIKQEKEIVEEGKDLEDYRVPKVAIDRFFRSST</sequence>
<comment type="similarity">
    <text evidence="2">Belongs to the mitochondrion-specific ribosomal protein mS25 family.</text>
</comment>
<dbReference type="GO" id="GO:1990904">
    <property type="term" value="C:ribonucleoprotein complex"/>
    <property type="evidence" value="ECO:0007669"/>
    <property type="project" value="UniProtKB-KW"/>
</dbReference>
<dbReference type="PANTHER" id="PTHR13274">
    <property type="entry name" value="MITOCHONDRIAL RIBOSOMAL PROTEIN S25"/>
    <property type="match status" value="1"/>
</dbReference>
<comment type="subcellular location">
    <subcellularLocation>
        <location evidence="1">Mitochondrion</location>
    </subcellularLocation>
</comment>
<evidence type="ECO:0000256" key="1">
    <source>
        <dbReference type="ARBA" id="ARBA00004173"/>
    </source>
</evidence>
<dbReference type="GO" id="GO:0005739">
    <property type="term" value="C:mitochondrion"/>
    <property type="evidence" value="ECO:0007669"/>
    <property type="project" value="UniProtKB-SubCell"/>
</dbReference>
<comment type="caution">
    <text evidence="9">The sequence shown here is derived from an EMBL/GenBank/DDBJ whole genome shotgun (WGS) entry which is preliminary data.</text>
</comment>
<dbReference type="AlphaFoldDB" id="A0A1Y3BRV1"/>